<feature type="compositionally biased region" description="Low complexity" evidence="2">
    <location>
        <begin position="395"/>
        <end position="404"/>
    </location>
</feature>
<dbReference type="PANTHER" id="PTHR48125:SF12">
    <property type="entry name" value="AT HOOK TRANSCRIPTION FACTOR FAMILY-RELATED"/>
    <property type="match status" value="1"/>
</dbReference>
<evidence type="ECO:0000313" key="3">
    <source>
        <dbReference type="EMBL" id="KAF5354571.1"/>
    </source>
</evidence>
<evidence type="ECO:0000256" key="2">
    <source>
        <dbReference type="SAM" id="MobiDB-lite"/>
    </source>
</evidence>
<feature type="region of interest" description="Disordered" evidence="2">
    <location>
        <begin position="395"/>
        <end position="483"/>
    </location>
</feature>
<feature type="region of interest" description="Disordered" evidence="2">
    <location>
        <begin position="1"/>
        <end position="165"/>
    </location>
</feature>
<evidence type="ECO:0000256" key="1">
    <source>
        <dbReference type="SAM" id="Coils"/>
    </source>
</evidence>
<dbReference type="PANTHER" id="PTHR48125">
    <property type="entry name" value="LP07818P1"/>
    <property type="match status" value="1"/>
</dbReference>
<reference evidence="3 4" key="1">
    <citation type="journal article" date="2020" name="ISME J.">
        <title>Uncovering the hidden diversity of litter-decomposition mechanisms in mushroom-forming fungi.</title>
        <authorList>
            <person name="Floudas D."/>
            <person name="Bentzer J."/>
            <person name="Ahren D."/>
            <person name="Johansson T."/>
            <person name="Persson P."/>
            <person name="Tunlid A."/>
        </authorList>
    </citation>
    <scope>NUCLEOTIDE SEQUENCE [LARGE SCALE GENOMIC DNA]</scope>
    <source>
        <strain evidence="3 4">CBS 291.85</strain>
    </source>
</reference>
<dbReference type="OrthoDB" id="3271284at2759"/>
<dbReference type="AlphaFoldDB" id="A0A8H5D8C8"/>
<feature type="compositionally biased region" description="Low complexity" evidence="2">
    <location>
        <begin position="467"/>
        <end position="480"/>
    </location>
</feature>
<comment type="caution">
    <text evidence="3">The sequence shown here is derived from an EMBL/GenBank/DDBJ whole genome shotgun (WGS) entry which is preliminary data.</text>
</comment>
<dbReference type="Proteomes" id="UP000559256">
    <property type="component" value="Unassembled WGS sequence"/>
</dbReference>
<feature type="region of interest" description="Disordered" evidence="2">
    <location>
        <begin position="659"/>
        <end position="686"/>
    </location>
</feature>
<accession>A0A8H5D8C8</accession>
<feature type="compositionally biased region" description="Low complexity" evidence="2">
    <location>
        <begin position="47"/>
        <end position="72"/>
    </location>
</feature>
<evidence type="ECO:0000313" key="4">
    <source>
        <dbReference type="Proteomes" id="UP000559256"/>
    </source>
</evidence>
<feature type="coiled-coil region" evidence="1">
    <location>
        <begin position="335"/>
        <end position="362"/>
    </location>
</feature>
<proteinExistence type="predicted"/>
<organism evidence="3 4">
    <name type="scientific">Tetrapyrgos nigripes</name>
    <dbReference type="NCBI Taxonomy" id="182062"/>
    <lineage>
        <taxon>Eukaryota</taxon>
        <taxon>Fungi</taxon>
        <taxon>Dikarya</taxon>
        <taxon>Basidiomycota</taxon>
        <taxon>Agaricomycotina</taxon>
        <taxon>Agaricomycetes</taxon>
        <taxon>Agaricomycetidae</taxon>
        <taxon>Agaricales</taxon>
        <taxon>Marasmiineae</taxon>
        <taxon>Marasmiaceae</taxon>
        <taxon>Tetrapyrgos</taxon>
    </lineage>
</organism>
<keyword evidence="1" id="KW-0175">Coiled coil</keyword>
<dbReference type="EMBL" id="JAACJM010000058">
    <property type="protein sequence ID" value="KAF5354571.1"/>
    <property type="molecule type" value="Genomic_DNA"/>
</dbReference>
<feature type="compositionally biased region" description="Pro residues" evidence="2">
    <location>
        <begin position="133"/>
        <end position="151"/>
    </location>
</feature>
<name>A0A8H5D8C8_9AGAR</name>
<feature type="compositionally biased region" description="Low complexity" evidence="2">
    <location>
        <begin position="16"/>
        <end position="26"/>
    </location>
</feature>
<sequence>MTDNDSVRSSAKPRGGRPAPSGPRVRQQSSFTNLLSLDAISNHRDSSATSSSRDSTLYSPGPSSPRIPTTPTRNSVEPPPPGETKLAVITESPTATSPPSPSPPPQFTQSSEPNDTAPTLTPSSRPTSREIPSRPPSRVPSPSPSPSPSPVPRARVVSKQTTVLPPPQIKFESTQIQWKGLPLEAALWTLDSRDLQVIVSRAIRSSAQESFIRLLSTKQLDEELPTELDRLKSLKAMTQARYRFNAQRRSMLLQALMSFSESGDNKQDSVGPTVGRLAVQLSETTIECDKLSQELVAIMDQINQVQRLLDVHWASALAIALRKLNGSYGKRTAELNQSRQRITQLEGELEDAWKEAEKMAQEIDDINAMDSDEEDEEDISRVVIQKAQVISVPQSAKPVYVSSPSAPPSAPSSASPDKSSFDKETKIDTAQLPPPGSAVGSAFPISPDVEDEDDGDAASLRSRKSAKSFGAQSRVSAVSAARKRSLRTSMGSLRLPVRTLSLVNLQRHPPVHPPVPAIPKKFSPGGALSPSTSAAPVEALHSLHGLKKRNGSDISLVDETLTAGQFEDVKNSRRISIDELNIETSAVPHLPGAQYMPRRERPTSVMDDLYLSTRAPSSIGHTEEDSGMNIGGVGVGFLLGGLGGVSGLGFGSGSYGPYSTPAARKRRGSVDEQSIIANARRIGKGD</sequence>
<gene>
    <name evidence="3" type="ORF">D9758_011171</name>
</gene>
<feature type="compositionally biased region" description="Pro residues" evidence="2">
    <location>
        <begin position="96"/>
        <end position="106"/>
    </location>
</feature>
<keyword evidence="4" id="KW-1185">Reference proteome</keyword>
<protein>
    <submittedName>
        <fullName evidence="3">Uncharacterized protein</fullName>
    </submittedName>
</protein>